<feature type="compositionally biased region" description="Polar residues" evidence="1">
    <location>
        <begin position="1"/>
        <end position="13"/>
    </location>
</feature>
<feature type="compositionally biased region" description="Low complexity" evidence="1">
    <location>
        <begin position="30"/>
        <end position="40"/>
    </location>
</feature>
<keyword evidence="3" id="KW-1185">Reference proteome</keyword>
<feature type="region of interest" description="Disordered" evidence="1">
    <location>
        <begin position="1"/>
        <end position="48"/>
    </location>
</feature>
<dbReference type="EMBL" id="PKMF04000413">
    <property type="protein sequence ID" value="KAK7833067.1"/>
    <property type="molecule type" value="Genomic_DNA"/>
</dbReference>
<gene>
    <name evidence="2" type="ORF">CFP56_025864</name>
</gene>
<protein>
    <submittedName>
        <fullName evidence="2">Uncharacterized protein</fullName>
    </submittedName>
</protein>
<sequence>MNFHLNPSPNGFQAENEERKPESEDKSSRHSPLLPSRRTSTTATQIAGAERVLTVPSFACPNLHHTTHRSSPPQRSLELWVELGNIPEPP</sequence>
<proteinExistence type="predicted"/>
<comment type="caution">
    <text evidence="2">The sequence shown here is derived from an EMBL/GenBank/DDBJ whole genome shotgun (WGS) entry which is preliminary data.</text>
</comment>
<evidence type="ECO:0000256" key="1">
    <source>
        <dbReference type="SAM" id="MobiDB-lite"/>
    </source>
</evidence>
<reference evidence="2 3" key="1">
    <citation type="journal article" date="2018" name="Sci. Data">
        <title>The draft genome sequence of cork oak.</title>
        <authorList>
            <person name="Ramos A.M."/>
            <person name="Usie A."/>
            <person name="Barbosa P."/>
            <person name="Barros P.M."/>
            <person name="Capote T."/>
            <person name="Chaves I."/>
            <person name="Simoes F."/>
            <person name="Abreu I."/>
            <person name="Carrasquinho I."/>
            <person name="Faro C."/>
            <person name="Guimaraes J.B."/>
            <person name="Mendonca D."/>
            <person name="Nobrega F."/>
            <person name="Rodrigues L."/>
            <person name="Saibo N.J.M."/>
            <person name="Varela M.C."/>
            <person name="Egas C."/>
            <person name="Matos J."/>
            <person name="Miguel C.M."/>
            <person name="Oliveira M.M."/>
            <person name="Ricardo C.P."/>
            <person name="Goncalves S."/>
        </authorList>
    </citation>
    <scope>NUCLEOTIDE SEQUENCE [LARGE SCALE GENOMIC DNA]</scope>
    <source>
        <strain evidence="3">cv. HL8</strain>
    </source>
</reference>
<evidence type="ECO:0000313" key="3">
    <source>
        <dbReference type="Proteomes" id="UP000237347"/>
    </source>
</evidence>
<organism evidence="2 3">
    <name type="scientific">Quercus suber</name>
    <name type="common">Cork oak</name>
    <dbReference type="NCBI Taxonomy" id="58331"/>
    <lineage>
        <taxon>Eukaryota</taxon>
        <taxon>Viridiplantae</taxon>
        <taxon>Streptophyta</taxon>
        <taxon>Embryophyta</taxon>
        <taxon>Tracheophyta</taxon>
        <taxon>Spermatophyta</taxon>
        <taxon>Magnoliopsida</taxon>
        <taxon>eudicotyledons</taxon>
        <taxon>Gunneridae</taxon>
        <taxon>Pentapetalae</taxon>
        <taxon>rosids</taxon>
        <taxon>fabids</taxon>
        <taxon>Fagales</taxon>
        <taxon>Fagaceae</taxon>
        <taxon>Quercus</taxon>
    </lineage>
</organism>
<evidence type="ECO:0000313" key="2">
    <source>
        <dbReference type="EMBL" id="KAK7833067.1"/>
    </source>
</evidence>
<accession>A0AAW0K2G9</accession>
<feature type="compositionally biased region" description="Basic and acidic residues" evidence="1">
    <location>
        <begin position="16"/>
        <end position="28"/>
    </location>
</feature>
<dbReference type="Proteomes" id="UP000237347">
    <property type="component" value="Unassembled WGS sequence"/>
</dbReference>
<dbReference type="AlphaFoldDB" id="A0AAW0K2G9"/>
<name>A0AAW0K2G9_QUESU</name>